<evidence type="ECO:0000256" key="1">
    <source>
        <dbReference type="ARBA" id="ARBA00022737"/>
    </source>
</evidence>
<gene>
    <name evidence="4" type="ORF">XAT740_LOCUS15460</name>
</gene>
<evidence type="ECO:0000313" key="4">
    <source>
        <dbReference type="EMBL" id="CAF1044835.1"/>
    </source>
</evidence>
<name>A0A814K5L6_ADIRI</name>
<comment type="caution">
    <text evidence="4">The sequence shown here is derived from an EMBL/GenBank/DDBJ whole genome shotgun (WGS) entry which is preliminary data.</text>
</comment>
<dbReference type="InterPro" id="IPR001258">
    <property type="entry name" value="NHL_repeat"/>
</dbReference>
<dbReference type="Gene3D" id="1.25.40.10">
    <property type="entry name" value="Tetratricopeptide repeat domain"/>
    <property type="match status" value="1"/>
</dbReference>
<dbReference type="PANTHER" id="PTHR24104">
    <property type="entry name" value="E3 UBIQUITIN-PROTEIN LIGASE NHLRC1-RELATED"/>
    <property type="match status" value="1"/>
</dbReference>
<keyword evidence="5" id="KW-1185">Reference proteome</keyword>
<evidence type="ECO:0000259" key="3">
    <source>
        <dbReference type="Pfam" id="PF03496"/>
    </source>
</evidence>
<dbReference type="PANTHER" id="PTHR24104:SF25">
    <property type="entry name" value="PROTEIN LIN-41"/>
    <property type="match status" value="1"/>
</dbReference>
<dbReference type="PROSITE" id="PS51125">
    <property type="entry name" value="NHL"/>
    <property type="match status" value="3"/>
</dbReference>
<evidence type="ECO:0000256" key="2">
    <source>
        <dbReference type="PROSITE-ProRule" id="PRU00504"/>
    </source>
</evidence>
<dbReference type="InterPro" id="IPR011042">
    <property type="entry name" value="6-blade_b-propeller_TolB-like"/>
</dbReference>
<dbReference type="EMBL" id="CAJNOR010000955">
    <property type="protein sequence ID" value="CAF1044835.1"/>
    <property type="molecule type" value="Genomic_DNA"/>
</dbReference>
<sequence>MKSNESIVVAREHDQIDDQNQLNSKEGILVDQLSRVYAADSGNHRILGSYCLVWLDANVHENVEIEDKLRCVIDQLEKFDNAKECQEYIEQRSRTDRIILIASGQFGKQLIPIIHKLRQVVSIYVYCIDQTNHEQWANQYSKVKGVFTKLCDLLSRIASDHSIQKKIEDPLPICIFNFDKNADQTIALGNDQFVFIQTYIDLLLRLNSNENDRIELINRLKKQYKNNPTELNHISEFEQSYSPDRALEWYTKKTFFYKTLNAAMRHENLHMMFLYRPYILDIYRQLEDNQVQHILKVYRGQMITKHELEILRKSIDQFICVNSFFSTSRLYNEAFAFLRSSTNLERVMFEIEADPVRDGVIVFADIRKYSVYTKEAEVLFMIGSVFRVKSVIRNHEDNKWLIKLSLSNEEEYDPKGIYKKIKQKNSKGEIDLRTVAQFLLKNGKVDLAKKYFIRSINEASIDDPQCADLYDDLSRLASKACDYDKSFQYLRRSIKCKQQTNDSIARKSLKSTKQLKWKPNGINITGESKIGVALSHPFGIFVTKLRSIYIADWGNDRIVQWKCGSTLGEIVVAGSGSGNRIDQLSNITDLVVDEKTSSYIICDRGNKRVVRWFDRSETNQQIVLNNIACYGICMDNKGFIYVSDTEKHEVKRWKEGEKEGIIVAGGNEKGNELNQLNCPTFVFVDDDGNLYISDRDNHRVVKWMQDASEGIVVAGGNDCGKDLKQLSFPEGIVVDALGHVYVADYGNNRVVRWCEGDKNGSIIVDGTGVERDANQFYHPTGLSLDNENNLYVVDQFNNRVQKYELDLGDICTTN</sequence>
<dbReference type="Pfam" id="PF03496">
    <property type="entry name" value="ADPrib_exo_Tox"/>
    <property type="match status" value="1"/>
</dbReference>
<dbReference type="AlphaFoldDB" id="A0A814K5L6"/>
<dbReference type="GO" id="GO:0008270">
    <property type="term" value="F:zinc ion binding"/>
    <property type="evidence" value="ECO:0007669"/>
    <property type="project" value="UniProtKB-KW"/>
</dbReference>
<feature type="repeat" description="NHL" evidence="2">
    <location>
        <begin position="668"/>
        <end position="706"/>
    </location>
</feature>
<accession>A0A814K5L6</accession>
<dbReference type="GO" id="GO:0005576">
    <property type="term" value="C:extracellular region"/>
    <property type="evidence" value="ECO:0007669"/>
    <property type="project" value="InterPro"/>
</dbReference>
<dbReference type="Proteomes" id="UP000663828">
    <property type="component" value="Unassembled WGS sequence"/>
</dbReference>
<feature type="repeat" description="NHL" evidence="2">
    <location>
        <begin position="767"/>
        <end position="806"/>
    </location>
</feature>
<reference evidence="4" key="1">
    <citation type="submission" date="2021-02" db="EMBL/GenBank/DDBJ databases">
        <authorList>
            <person name="Nowell W R."/>
        </authorList>
    </citation>
    <scope>NUCLEOTIDE SEQUENCE</scope>
</reference>
<dbReference type="SUPFAM" id="SSF56399">
    <property type="entry name" value="ADP-ribosylation"/>
    <property type="match status" value="1"/>
</dbReference>
<dbReference type="PROSITE" id="PS51996">
    <property type="entry name" value="TR_MART"/>
    <property type="match status" value="1"/>
</dbReference>
<dbReference type="SUPFAM" id="SSF101898">
    <property type="entry name" value="NHL repeat"/>
    <property type="match status" value="1"/>
</dbReference>
<proteinExistence type="predicted"/>
<dbReference type="InterPro" id="IPR011990">
    <property type="entry name" value="TPR-like_helical_dom_sf"/>
</dbReference>
<dbReference type="InterPro" id="IPR050952">
    <property type="entry name" value="TRIM-NHL_E3_ligases"/>
</dbReference>
<dbReference type="InterPro" id="IPR003540">
    <property type="entry name" value="ADP-ribosyltransferase"/>
</dbReference>
<dbReference type="Gene3D" id="2.40.10.500">
    <property type="match status" value="1"/>
</dbReference>
<organism evidence="4 5">
    <name type="scientific">Adineta ricciae</name>
    <name type="common">Rotifer</name>
    <dbReference type="NCBI Taxonomy" id="249248"/>
    <lineage>
        <taxon>Eukaryota</taxon>
        <taxon>Metazoa</taxon>
        <taxon>Spiralia</taxon>
        <taxon>Gnathifera</taxon>
        <taxon>Rotifera</taxon>
        <taxon>Eurotatoria</taxon>
        <taxon>Bdelloidea</taxon>
        <taxon>Adinetida</taxon>
        <taxon>Adinetidae</taxon>
        <taxon>Adineta</taxon>
    </lineage>
</organism>
<keyword evidence="1" id="KW-0677">Repeat</keyword>
<evidence type="ECO:0000313" key="5">
    <source>
        <dbReference type="Proteomes" id="UP000663828"/>
    </source>
</evidence>
<dbReference type="Gene3D" id="3.90.176.10">
    <property type="entry name" value="Toxin ADP-ribosyltransferase, Chain A, domain 1"/>
    <property type="match status" value="1"/>
</dbReference>
<feature type="domain" description="ADP ribosyltransferase" evidence="3">
    <location>
        <begin position="228"/>
        <end position="399"/>
    </location>
</feature>
<protein>
    <recommendedName>
        <fullName evidence="3">ADP ribosyltransferase domain-containing protein</fullName>
    </recommendedName>
</protein>
<feature type="repeat" description="NHL" evidence="2">
    <location>
        <begin position="719"/>
        <end position="751"/>
    </location>
</feature>
<dbReference type="Pfam" id="PF01436">
    <property type="entry name" value="NHL"/>
    <property type="match status" value="2"/>
</dbReference>
<dbReference type="Gene3D" id="2.120.10.30">
    <property type="entry name" value="TolB, C-terminal domain"/>
    <property type="match status" value="2"/>
</dbReference>
<dbReference type="CDD" id="cd05819">
    <property type="entry name" value="NHL"/>
    <property type="match status" value="1"/>
</dbReference>